<keyword evidence="6" id="KW-1185">Reference proteome</keyword>
<dbReference type="EMBL" id="CP031356">
    <property type="protein sequence ID" value="AXK44218.1"/>
    <property type="molecule type" value="Genomic_DNA"/>
</dbReference>
<dbReference type="OrthoDB" id="9796770at2"/>
<evidence type="ECO:0000259" key="3">
    <source>
        <dbReference type="Pfam" id="PF00561"/>
    </source>
</evidence>
<dbReference type="AlphaFoldDB" id="A0A345YJW6"/>
<reference evidence="4 6" key="1">
    <citation type="submission" date="2018-07" db="EMBL/GenBank/DDBJ databases">
        <title>Brachybacterium saurashtrense DSM 23186 genome sequence.</title>
        <authorList>
            <person name="Guo L."/>
        </authorList>
    </citation>
    <scope>NUCLEOTIDE SEQUENCE [LARGE SCALE GENOMIC DNA]</scope>
    <source>
        <strain evidence="4 6">DSM 23186</strain>
    </source>
</reference>
<dbReference type="SUPFAM" id="SSF53474">
    <property type="entry name" value="alpha/beta-Hydrolases"/>
    <property type="match status" value="1"/>
</dbReference>
<comment type="similarity">
    <text evidence="1">Belongs to the peptidase S33 family.</text>
</comment>
<dbReference type="GO" id="GO:0006508">
    <property type="term" value="P:proteolysis"/>
    <property type="evidence" value="ECO:0007669"/>
    <property type="project" value="InterPro"/>
</dbReference>
<dbReference type="EMBL" id="QSWH01000007">
    <property type="protein sequence ID" value="RRR21490.1"/>
    <property type="molecule type" value="Genomic_DNA"/>
</dbReference>
<dbReference type="PANTHER" id="PTHR43248:SF2">
    <property type="entry name" value="PROLYL AMINOPEPTIDASE"/>
    <property type="match status" value="1"/>
</dbReference>
<dbReference type="InterPro" id="IPR000073">
    <property type="entry name" value="AB_hydrolase_1"/>
</dbReference>
<evidence type="ECO:0000313" key="4">
    <source>
        <dbReference type="EMBL" id="AXK44218.1"/>
    </source>
</evidence>
<dbReference type="PANTHER" id="PTHR43248">
    <property type="entry name" value="2-SUCCINYL-6-HYDROXY-2,4-CYCLOHEXADIENE-1-CARBOXYLATE SYNTHASE"/>
    <property type="match status" value="1"/>
</dbReference>
<dbReference type="PRINTS" id="PR00793">
    <property type="entry name" value="PROAMNOPTASE"/>
</dbReference>
<keyword evidence="2 5" id="KW-0378">Hydrolase</keyword>
<evidence type="ECO:0000313" key="5">
    <source>
        <dbReference type="EMBL" id="RRR21490.1"/>
    </source>
</evidence>
<feature type="domain" description="AB hydrolase-1" evidence="3">
    <location>
        <begin position="47"/>
        <end position="215"/>
    </location>
</feature>
<dbReference type="GO" id="GO:0004177">
    <property type="term" value="F:aminopeptidase activity"/>
    <property type="evidence" value="ECO:0007669"/>
    <property type="project" value="UniProtKB-EC"/>
</dbReference>
<dbReference type="Pfam" id="PF00561">
    <property type="entry name" value="Abhydrolase_1"/>
    <property type="match status" value="1"/>
</dbReference>
<dbReference type="Gene3D" id="3.40.50.1820">
    <property type="entry name" value="alpha/beta hydrolase"/>
    <property type="match status" value="1"/>
</dbReference>
<dbReference type="InterPro" id="IPR029058">
    <property type="entry name" value="AB_hydrolase_fold"/>
</dbReference>
<dbReference type="InterPro" id="IPR051601">
    <property type="entry name" value="Serine_prot/Carboxylest_S33"/>
</dbReference>
<gene>
    <name evidence="4" type="ORF">DWV08_00310</name>
    <name evidence="5" type="ORF">DXU92_14210</name>
</gene>
<evidence type="ECO:0000313" key="7">
    <source>
        <dbReference type="Proteomes" id="UP000282185"/>
    </source>
</evidence>
<dbReference type="InterPro" id="IPR002410">
    <property type="entry name" value="Peptidase_S33"/>
</dbReference>
<sequence length="425" mass="46013">MRRTWTLPGLHIEDVTLPVPLDHADPAGPRIEVFARILTAEGGQDRPHLVFLQGGPGSEAPRPLDASTPGWLGRALREHRVVMLDQRGTGLSGPVGPDTALPEGMGAPTLREATPAQQAHHLTHFRADAIVADAEMLREHLGIERWALLGQSFGGFTALRYLSAAAAGVSTVLFTGGLPAVGPGPDEVYATTWEGMIARSERFWERFPGDRDRFRRLAERADAGRLRLPDGQRVSVERLRRLGHLLGASQGAERLHHLLALDPAAPALAHDLAAALPFGGRNPLYAVLHESCWADGVATRWAADRTQPDAVRQDPTLLAGEHVHRSLFAEDPELAVWAEAADLLAAHEWPALYDPAALRAADVPGAAAVYYDDAYVPRETSLATASLLPRLRPWITSEYEHNGLRAGGETVLDHLLDLAAGRRTA</sequence>
<evidence type="ECO:0000256" key="1">
    <source>
        <dbReference type="ARBA" id="ARBA00010088"/>
    </source>
</evidence>
<reference evidence="5 7" key="2">
    <citation type="submission" date="2018-08" db="EMBL/GenBank/DDBJ databases">
        <title>Brachybacterium saurashtrense DSM 23186.</title>
        <authorList>
            <person name="Li Y."/>
        </authorList>
    </citation>
    <scope>NUCLEOTIDE SEQUENCE [LARGE SCALE GENOMIC DNA]</scope>
    <source>
        <strain evidence="5 7">DSM 23186</strain>
    </source>
</reference>
<accession>A0A345YJW6</accession>
<organism evidence="5 7">
    <name type="scientific">Brachybacterium saurashtrense</name>
    <dbReference type="NCBI Taxonomy" id="556288"/>
    <lineage>
        <taxon>Bacteria</taxon>
        <taxon>Bacillati</taxon>
        <taxon>Actinomycetota</taxon>
        <taxon>Actinomycetes</taxon>
        <taxon>Micrococcales</taxon>
        <taxon>Dermabacteraceae</taxon>
        <taxon>Brachybacterium</taxon>
    </lineage>
</organism>
<dbReference type="KEGG" id="bsau:DWV08_00310"/>
<dbReference type="Proteomes" id="UP000254236">
    <property type="component" value="Chromosome"/>
</dbReference>
<evidence type="ECO:0000313" key="6">
    <source>
        <dbReference type="Proteomes" id="UP000254236"/>
    </source>
</evidence>
<proteinExistence type="inferred from homology"/>
<evidence type="ECO:0000256" key="2">
    <source>
        <dbReference type="ARBA" id="ARBA00022801"/>
    </source>
</evidence>
<dbReference type="Proteomes" id="UP000282185">
    <property type="component" value="Unassembled WGS sequence"/>
</dbReference>
<name>A0A345YJW6_9MICO</name>
<protein>
    <submittedName>
        <fullName evidence="5">Alpha/beta fold hydrolase</fullName>
    </submittedName>
</protein>
<dbReference type="RefSeq" id="WP_115411973.1">
    <property type="nucleotide sequence ID" value="NZ_CP031356.1"/>
</dbReference>